<dbReference type="eggNOG" id="COG2834">
    <property type="taxonomic scope" value="Bacteria"/>
</dbReference>
<dbReference type="KEGG" id="hoh:Hoch_6863"/>
<dbReference type="PANTHER" id="PTHR35869:SF1">
    <property type="entry name" value="OUTER-MEMBRANE LIPOPROTEIN CARRIER PROTEIN"/>
    <property type="match status" value="1"/>
</dbReference>
<dbReference type="Gene3D" id="2.50.20.10">
    <property type="entry name" value="Lipoprotein localisation LolA/LolB/LppX"/>
    <property type="match status" value="1"/>
</dbReference>
<evidence type="ECO:0000313" key="4">
    <source>
        <dbReference type="Proteomes" id="UP000001880"/>
    </source>
</evidence>
<dbReference type="SUPFAM" id="SSF89392">
    <property type="entry name" value="Prokaryotic lipoproteins and lipoprotein localization factors"/>
    <property type="match status" value="1"/>
</dbReference>
<dbReference type="InterPro" id="IPR004564">
    <property type="entry name" value="OM_lipoprot_carrier_LolA-like"/>
</dbReference>
<evidence type="ECO:0000313" key="3">
    <source>
        <dbReference type="EMBL" id="ACY19327.1"/>
    </source>
</evidence>
<evidence type="ECO:0000256" key="1">
    <source>
        <dbReference type="ARBA" id="ARBA00022729"/>
    </source>
</evidence>
<dbReference type="CDD" id="cd16325">
    <property type="entry name" value="LolA"/>
    <property type="match status" value="1"/>
</dbReference>
<dbReference type="Pfam" id="PF03548">
    <property type="entry name" value="LolA"/>
    <property type="match status" value="1"/>
</dbReference>
<proteinExistence type="predicted"/>
<gene>
    <name evidence="3" type="ordered locus">Hoch_6863</name>
</gene>
<feature type="chain" id="PRO_5003010590" evidence="2">
    <location>
        <begin position="20"/>
        <end position="258"/>
    </location>
</feature>
<organism evidence="3 4">
    <name type="scientific">Haliangium ochraceum (strain DSM 14365 / JCM 11303 / SMP-2)</name>
    <dbReference type="NCBI Taxonomy" id="502025"/>
    <lineage>
        <taxon>Bacteria</taxon>
        <taxon>Pseudomonadati</taxon>
        <taxon>Myxococcota</taxon>
        <taxon>Polyangia</taxon>
        <taxon>Haliangiales</taxon>
        <taxon>Kofleriaceae</taxon>
        <taxon>Haliangium</taxon>
    </lineage>
</organism>
<name>D0LUK4_HALO1</name>
<dbReference type="RefSeq" id="WP_012831919.1">
    <property type="nucleotide sequence ID" value="NC_013440.1"/>
</dbReference>
<dbReference type="EMBL" id="CP001804">
    <property type="protein sequence ID" value="ACY19327.1"/>
    <property type="molecule type" value="Genomic_DNA"/>
</dbReference>
<keyword evidence="1 2" id="KW-0732">Signal</keyword>
<protein>
    <submittedName>
        <fullName evidence="3">Outer membrane lipoprotein carrier protein LolA</fullName>
    </submittedName>
</protein>
<dbReference type="InterPro" id="IPR029046">
    <property type="entry name" value="LolA/LolB/LppX"/>
</dbReference>
<dbReference type="HOGENOM" id="CLU_087560_2_0_7"/>
<sequence>MFTKTLLILAGLLTGQANDAQTQAPARAAQVQAASAGDKATATKSSKLSDPAQVVARVQEFYIDTQRLTALFRQIYTNTTFGKKSVSDGKLWVKKPGKMRWDYRGSQKKVKKSFISDGTTLWAVEHDNQQVFKKNLEDDMLPVAVSFLYGKGDLARDFRPALDTSNKYGKKSDYVLELTPRKPSAQYKTLYLVVDPGNFRVKESVVIEASGNTNHFRFFSPDTRAGIQDAWFFFNEKRFKNYRMVEPDAPKSGTARAR</sequence>
<reference evidence="3 4" key="1">
    <citation type="journal article" date="2010" name="Stand. Genomic Sci.">
        <title>Complete genome sequence of Haliangium ochraceum type strain (SMP-2).</title>
        <authorList>
            <consortium name="US DOE Joint Genome Institute (JGI-PGF)"/>
            <person name="Ivanova N."/>
            <person name="Daum C."/>
            <person name="Lang E."/>
            <person name="Abt B."/>
            <person name="Kopitz M."/>
            <person name="Saunders E."/>
            <person name="Lapidus A."/>
            <person name="Lucas S."/>
            <person name="Glavina Del Rio T."/>
            <person name="Nolan M."/>
            <person name="Tice H."/>
            <person name="Copeland A."/>
            <person name="Cheng J.F."/>
            <person name="Chen F."/>
            <person name="Bruce D."/>
            <person name="Goodwin L."/>
            <person name="Pitluck S."/>
            <person name="Mavromatis K."/>
            <person name="Pati A."/>
            <person name="Mikhailova N."/>
            <person name="Chen A."/>
            <person name="Palaniappan K."/>
            <person name="Land M."/>
            <person name="Hauser L."/>
            <person name="Chang Y.J."/>
            <person name="Jeffries C.D."/>
            <person name="Detter J.C."/>
            <person name="Brettin T."/>
            <person name="Rohde M."/>
            <person name="Goker M."/>
            <person name="Bristow J."/>
            <person name="Markowitz V."/>
            <person name="Eisen J.A."/>
            <person name="Hugenholtz P."/>
            <person name="Kyrpides N.C."/>
            <person name="Klenk H.P."/>
        </authorList>
    </citation>
    <scope>NUCLEOTIDE SEQUENCE [LARGE SCALE GENOMIC DNA]</scope>
    <source>
        <strain evidence="4">DSM 14365 / CIP 107738 / JCM 11303 / AJ 13395 / SMP-2</strain>
    </source>
</reference>
<accession>D0LUK4</accession>
<keyword evidence="4" id="KW-1185">Reference proteome</keyword>
<evidence type="ECO:0000256" key="2">
    <source>
        <dbReference type="SAM" id="SignalP"/>
    </source>
</evidence>
<feature type="signal peptide" evidence="2">
    <location>
        <begin position="1"/>
        <end position="19"/>
    </location>
</feature>
<dbReference type="AlphaFoldDB" id="D0LUK4"/>
<dbReference type="Proteomes" id="UP000001880">
    <property type="component" value="Chromosome"/>
</dbReference>
<dbReference type="STRING" id="502025.Hoch_6863"/>
<keyword evidence="3" id="KW-0449">Lipoprotein</keyword>
<dbReference type="PANTHER" id="PTHR35869">
    <property type="entry name" value="OUTER-MEMBRANE LIPOPROTEIN CARRIER PROTEIN"/>
    <property type="match status" value="1"/>
</dbReference>